<reference evidence="2" key="1">
    <citation type="submission" date="2018-02" db="EMBL/GenBank/DDBJ databases">
        <authorList>
            <person name="Hausmann B."/>
        </authorList>
    </citation>
    <scope>NUCLEOTIDE SEQUENCE [LARGE SCALE GENOMIC DNA]</scope>
    <source>
        <strain evidence="2">Peat soil MAG SbF1</strain>
    </source>
</reference>
<organism evidence="1 2">
    <name type="scientific">Candidatus Desulfosporosinus infrequens</name>
    <dbReference type="NCBI Taxonomy" id="2043169"/>
    <lineage>
        <taxon>Bacteria</taxon>
        <taxon>Bacillati</taxon>
        <taxon>Bacillota</taxon>
        <taxon>Clostridia</taxon>
        <taxon>Eubacteriales</taxon>
        <taxon>Desulfitobacteriaceae</taxon>
        <taxon>Desulfosporosinus</taxon>
    </lineage>
</organism>
<evidence type="ECO:0000313" key="1">
    <source>
        <dbReference type="EMBL" id="SPF49357.1"/>
    </source>
</evidence>
<dbReference type="Proteomes" id="UP000238916">
    <property type="component" value="Unassembled WGS sequence"/>
</dbReference>
<dbReference type="EMBL" id="OMOF01000390">
    <property type="protein sequence ID" value="SPF49357.1"/>
    <property type="molecule type" value="Genomic_DNA"/>
</dbReference>
<sequence length="54" mass="6673">MLLRLHWEEWEKLLILEVLLLVYAQMKWDGLLVNVLKHPVRYYNKSLKCYPYPL</sequence>
<gene>
    <name evidence="1" type="ORF">SBF1_450022</name>
</gene>
<accession>A0A2U3LBQ5</accession>
<name>A0A2U3LBQ5_9FIRM</name>
<proteinExistence type="predicted"/>
<dbReference type="AlphaFoldDB" id="A0A2U3LBQ5"/>
<evidence type="ECO:0000313" key="2">
    <source>
        <dbReference type="Proteomes" id="UP000238916"/>
    </source>
</evidence>
<protein>
    <submittedName>
        <fullName evidence="1">Uncharacterized protein</fullName>
    </submittedName>
</protein>